<evidence type="ECO:0000256" key="11">
    <source>
        <dbReference type="ARBA" id="ARBA00023242"/>
    </source>
</evidence>
<dbReference type="OMA" id="MWANSRK"/>
<dbReference type="GO" id="GO:0005634">
    <property type="term" value="C:nucleus"/>
    <property type="evidence" value="ECO:0007669"/>
    <property type="project" value="UniProtKB-SubCell"/>
</dbReference>
<dbReference type="InterPro" id="IPR010399">
    <property type="entry name" value="Tify_dom"/>
</dbReference>
<dbReference type="InterPro" id="IPR010402">
    <property type="entry name" value="CCT_domain"/>
</dbReference>
<dbReference type="GO" id="GO:0043565">
    <property type="term" value="F:sequence-specific DNA binding"/>
    <property type="evidence" value="ECO:0007669"/>
    <property type="project" value="InterPro"/>
</dbReference>
<keyword evidence="11" id="KW-0539">Nucleus</keyword>
<keyword evidence="8" id="KW-0238">DNA-binding</keyword>
<dbReference type="Proteomes" id="UP000026962">
    <property type="component" value="Chromosome 11"/>
</dbReference>
<comment type="subcellular location">
    <subcellularLocation>
        <location evidence="2">Nucleus</location>
    </subcellularLocation>
</comment>
<dbReference type="InterPro" id="IPR013088">
    <property type="entry name" value="Znf_NHR/GATA"/>
</dbReference>
<dbReference type="PROSITE" id="PS51320">
    <property type="entry name" value="TIFY"/>
    <property type="match status" value="1"/>
</dbReference>
<dbReference type="InterPro" id="IPR045280">
    <property type="entry name" value="TIFY-like"/>
</dbReference>
<keyword evidence="6" id="KW-0862">Zinc</keyword>
<evidence type="ECO:0000256" key="9">
    <source>
        <dbReference type="ARBA" id="ARBA00023159"/>
    </source>
</evidence>
<evidence type="ECO:0000256" key="10">
    <source>
        <dbReference type="ARBA" id="ARBA00023163"/>
    </source>
</evidence>
<dbReference type="Gene3D" id="3.30.50.10">
    <property type="entry name" value="Erythroid Transcription Factor GATA-1, subunit A"/>
    <property type="match status" value="1"/>
</dbReference>
<sequence>MDNPTPSSNAGGGAAAANASSGEHHKTSPVTAAAHFFDEEHPFDDILLPMDLFDFTDGLDDGHGCYVEDQAAIGQKTLSPAAEQQLSPAAEHGDEERLVMYYHGQEYVFDSVQPQKIENIFQHLNGQEMIPQSIRPQPTNLVRPITVPENFDRFAALTRYREKKRNIKFIKKADYSARKEVALSCTNCGESSDATPMMRHGPNGTKSFCNACGLMWANSRKIRKIKNPTSEQQEDQQFNKYWIYNQSK</sequence>
<accession>A0A0E0MGI3</accession>
<evidence type="ECO:0000256" key="1">
    <source>
        <dbReference type="ARBA" id="ARBA00002206"/>
    </source>
</evidence>
<name>A0A0E0MGI3_ORYPU</name>
<evidence type="ECO:0000313" key="14">
    <source>
        <dbReference type="EnsemblPlants" id="OPUNC11G14540.1"/>
    </source>
</evidence>
<evidence type="ECO:0000259" key="13">
    <source>
        <dbReference type="PROSITE" id="PS51320"/>
    </source>
</evidence>
<evidence type="ECO:0000256" key="3">
    <source>
        <dbReference type="ARBA" id="ARBA00007722"/>
    </source>
</evidence>
<evidence type="ECO:0000256" key="12">
    <source>
        <dbReference type="SAM" id="MobiDB-lite"/>
    </source>
</evidence>
<dbReference type="Pfam" id="PF00320">
    <property type="entry name" value="GATA"/>
    <property type="match status" value="1"/>
</dbReference>
<dbReference type="Pfam" id="PF06203">
    <property type="entry name" value="CCT"/>
    <property type="match status" value="1"/>
</dbReference>
<evidence type="ECO:0000256" key="4">
    <source>
        <dbReference type="ARBA" id="ARBA00022723"/>
    </source>
</evidence>
<evidence type="ECO:0000256" key="7">
    <source>
        <dbReference type="ARBA" id="ARBA00023015"/>
    </source>
</evidence>
<proteinExistence type="inferred from homology"/>
<protein>
    <recommendedName>
        <fullName evidence="13">Tify domain-containing protein</fullName>
    </recommendedName>
</protein>
<reference evidence="14" key="1">
    <citation type="submission" date="2015-04" db="UniProtKB">
        <authorList>
            <consortium name="EnsemblPlants"/>
        </authorList>
    </citation>
    <scope>IDENTIFICATION</scope>
</reference>
<dbReference type="GO" id="GO:0008270">
    <property type="term" value="F:zinc ion binding"/>
    <property type="evidence" value="ECO:0007669"/>
    <property type="project" value="UniProtKB-KW"/>
</dbReference>
<evidence type="ECO:0000256" key="8">
    <source>
        <dbReference type="ARBA" id="ARBA00023125"/>
    </source>
</evidence>
<evidence type="ECO:0000256" key="5">
    <source>
        <dbReference type="ARBA" id="ARBA00022771"/>
    </source>
</evidence>
<evidence type="ECO:0000256" key="2">
    <source>
        <dbReference type="ARBA" id="ARBA00004123"/>
    </source>
</evidence>
<dbReference type="CDD" id="cd00202">
    <property type="entry name" value="ZnF_GATA"/>
    <property type="match status" value="1"/>
</dbReference>
<dbReference type="HOGENOM" id="CLU_1043473_0_0_1"/>
<keyword evidence="15" id="KW-1185">Reference proteome</keyword>
<comment type="function">
    <text evidence="1">Transcriptional activator that specifically binds 5'-GATA-3' or 5'-GAT-3' motifs within gene promoters.</text>
</comment>
<keyword evidence="4" id="KW-0479">Metal-binding</keyword>
<dbReference type="SMART" id="SM00401">
    <property type="entry name" value="ZnF_GATA"/>
    <property type="match status" value="1"/>
</dbReference>
<keyword evidence="5" id="KW-0863">Zinc-finger</keyword>
<comment type="similarity">
    <text evidence="3">Belongs to the type IV zinc-finger family. Class C subfamily.</text>
</comment>
<dbReference type="STRING" id="4537.A0A0E0MGI3"/>
<feature type="region of interest" description="Disordered" evidence="12">
    <location>
        <begin position="1"/>
        <end position="27"/>
    </location>
</feature>
<dbReference type="PANTHER" id="PTHR46125">
    <property type="entry name" value="GATA TRANSCRIPTION FACTOR 28"/>
    <property type="match status" value="1"/>
</dbReference>
<dbReference type="eggNOG" id="KOG1601">
    <property type="taxonomic scope" value="Eukaryota"/>
</dbReference>
<feature type="domain" description="Tify" evidence="13">
    <location>
        <begin position="91"/>
        <end position="126"/>
    </location>
</feature>
<organism evidence="14">
    <name type="scientific">Oryza punctata</name>
    <name type="common">Red rice</name>
    <dbReference type="NCBI Taxonomy" id="4537"/>
    <lineage>
        <taxon>Eukaryota</taxon>
        <taxon>Viridiplantae</taxon>
        <taxon>Streptophyta</taxon>
        <taxon>Embryophyta</taxon>
        <taxon>Tracheophyta</taxon>
        <taxon>Spermatophyta</taxon>
        <taxon>Magnoliopsida</taxon>
        <taxon>Liliopsida</taxon>
        <taxon>Poales</taxon>
        <taxon>Poaceae</taxon>
        <taxon>BOP clade</taxon>
        <taxon>Oryzoideae</taxon>
        <taxon>Oryzeae</taxon>
        <taxon>Oryzinae</taxon>
        <taxon>Oryza</taxon>
    </lineage>
</organism>
<dbReference type="EnsemblPlants" id="OPUNC11G14540.1">
    <property type="protein sequence ID" value="OPUNC11G14540.1"/>
    <property type="gene ID" value="OPUNC11G14540"/>
</dbReference>
<dbReference type="GO" id="GO:0006355">
    <property type="term" value="P:regulation of DNA-templated transcription"/>
    <property type="evidence" value="ECO:0007669"/>
    <property type="project" value="InterPro"/>
</dbReference>
<dbReference type="PANTHER" id="PTHR46125:SF23">
    <property type="entry name" value="OS11G0572901 PROTEIN"/>
    <property type="match status" value="1"/>
</dbReference>
<keyword evidence="10" id="KW-0804">Transcription</keyword>
<dbReference type="AlphaFoldDB" id="A0A0E0MGI3"/>
<keyword evidence="9" id="KW-0010">Activator</keyword>
<evidence type="ECO:0000256" key="6">
    <source>
        <dbReference type="ARBA" id="ARBA00022833"/>
    </source>
</evidence>
<reference evidence="14" key="2">
    <citation type="submission" date="2018-05" db="EMBL/GenBank/DDBJ databases">
        <title>OpunRS2 (Oryza punctata Reference Sequence Version 2).</title>
        <authorList>
            <person name="Zhang J."/>
            <person name="Kudrna D."/>
            <person name="Lee S."/>
            <person name="Talag J."/>
            <person name="Welchert J."/>
            <person name="Wing R.A."/>
        </authorList>
    </citation>
    <scope>NUCLEOTIDE SEQUENCE [LARGE SCALE GENOMIC DNA]</scope>
</reference>
<dbReference type="SUPFAM" id="SSF57716">
    <property type="entry name" value="Glucocorticoid receptor-like (DNA-binding domain)"/>
    <property type="match status" value="1"/>
</dbReference>
<dbReference type="Gramene" id="OPUNC11G14540.1">
    <property type="protein sequence ID" value="OPUNC11G14540.1"/>
    <property type="gene ID" value="OPUNC11G14540"/>
</dbReference>
<evidence type="ECO:0000313" key="15">
    <source>
        <dbReference type="Proteomes" id="UP000026962"/>
    </source>
</evidence>
<keyword evidence="7" id="KW-0805">Transcription regulation</keyword>
<dbReference type="InterPro" id="IPR000679">
    <property type="entry name" value="Znf_GATA"/>
</dbReference>